<evidence type="ECO:0000256" key="1">
    <source>
        <dbReference type="ARBA" id="ARBA00004163"/>
    </source>
</evidence>
<dbReference type="EMBL" id="UYSU01035641">
    <property type="protein sequence ID" value="VDL96478.1"/>
    <property type="molecule type" value="Genomic_DNA"/>
</dbReference>
<dbReference type="GO" id="GO:0006890">
    <property type="term" value="P:retrograde vesicle-mediated transport, Golgi to endoplasmic reticulum"/>
    <property type="evidence" value="ECO:0007669"/>
    <property type="project" value="InterPro"/>
</dbReference>
<dbReference type="GO" id="GO:0005789">
    <property type="term" value="C:endoplasmic reticulum membrane"/>
    <property type="evidence" value="ECO:0007669"/>
    <property type="project" value="UniProtKB-SubCell"/>
</dbReference>
<reference evidence="12 13" key="2">
    <citation type="submission" date="2018-11" db="EMBL/GenBank/DDBJ databases">
        <authorList>
            <consortium name="Pathogen Informatics"/>
        </authorList>
    </citation>
    <scope>NUCLEOTIDE SEQUENCE [LARGE SCALE GENOMIC DNA]</scope>
    <source>
        <strain evidence="12 13">NST_G2</strain>
    </source>
</reference>
<evidence type="ECO:0000256" key="7">
    <source>
        <dbReference type="ARBA" id="ARBA00023054"/>
    </source>
</evidence>
<dbReference type="WBParaSite" id="SSLN_0001046801-mRNA-1">
    <property type="protein sequence ID" value="SSLN_0001046801-mRNA-1"/>
    <property type="gene ID" value="SSLN_0001046801"/>
</dbReference>
<evidence type="ECO:0000256" key="9">
    <source>
        <dbReference type="ARBA" id="ARBA00037934"/>
    </source>
</evidence>
<dbReference type="OrthoDB" id="46868at2759"/>
<keyword evidence="7" id="KW-0175">Coiled coil</keyword>
<evidence type="ECO:0000313" key="12">
    <source>
        <dbReference type="EMBL" id="VDL96478.1"/>
    </source>
</evidence>
<keyword evidence="13" id="KW-1185">Reference proteome</keyword>
<organism evidence="14">
    <name type="scientific">Schistocephalus solidus</name>
    <name type="common">Tapeworm</name>
    <dbReference type="NCBI Taxonomy" id="70667"/>
    <lineage>
        <taxon>Eukaryota</taxon>
        <taxon>Metazoa</taxon>
        <taxon>Spiralia</taxon>
        <taxon>Lophotrochozoa</taxon>
        <taxon>Platyhelminthes</taxon>
        <taxon>Cestoda</taxon>
        <taxon>Eucestoda</taxon>
        <taxon>Diphyllobothriidea</taxon>
        <taxon>Diphyllobothriidae</taxon>
        <taxon>Schistocephalus</taxon>
    </lineage>
</organism>
<keyword evidence="6 10" id="KW-1133">Transmembrane helix</keyword>
<dbReference type="InterPro" id="IPR005606">
    <property type="entry name" value="Sec20"/>
</dbReference>
<evidence type="ECO:0000256" key="4">
    <source>
        <dbReference type="ARBA" id="ARBA00022824"/>
    </source>
</evidence>
<dbReference type="PANTHER" id="PTHR12825:SF0">
    <property type="entry name" value="VESICLE TRANSPORT PROTEIN SEC20"/>
    <property type="match status" value="1"/>
</dbReference>
<evidence type="ECO:0000256" key="8">
    <source>
        <dbReference type="ARBA" id="ARBA00023136"/>
    </source>
</evidence>
<protein>
    <submittedName>
        <fullName evidence="14">Vesicle transport protein SEC20</fullName>
    </submittedName>
</protein>
<name>A0A183T0U4_SCHSO</name>
<keyword evidence="8 10" id="KW-0472">Membrane</keyword>
<keyword evidence="5" id="KW-0931">ER-Golgi transport</keyword>
<evidence type="ECO:0000256" key="5">
    <source>
        <dbReference type="ARBA" id="ARBA00022892"/>
    </source>
</evidence>
<dbReference type="AlphaFoldDB" id="A0A183T0U4"/>
<accession>A0A183T0U4</accession>
<evidence type="ECO:0000313" key="14">
    <source>
        <dbReference type="WBParaSite" id="SSLN_0001046801-mRNA-1"/>
    </source>
</evidence>
<evidence type="ECO:0000313" key="13">
    <source>
        <dbReference type="Proteomes" id="UP000275846"/>
    </source>
</evidence>
<dbReference type="Pfam" id="PF03908">
    <property type="entry name" value="Sec20"/>
    <property type="match status" value="1"/>
</dbReference>
<evidence type="ECO:0000256" key="10">
    <source>
        <dbReference type="SAM" id="Phobius"/>
    </source>
</evidence>
<gene>
    <name evidence="12" type="ORF">SSLN_LOCUS10093</name>
</gene>
<keyword evidence="3 10" id="KW-0812">Transmembrane</keyword>
<keyword evidence="4" id="KW-0256">Endoplasmic reticulum</keyword>
<evidence type="ECO:0000256" key="2">
    <source>
        <dbReference type="ARBA" id="ARBA00022448"/>
    </source>
</evidence>
<dbReference type="GO" id="GO:0005484">
    <property type="term" value="F:SNAP receptor activity"/>
    <property type="evidence" value="ECO:0007669"/>
    <property type="project" value="InterPro"/>
</dbReference>
<feature type="transmembrane region" description="Helical" evidence="10">
    <location>
        <begin position="198"/>
        <end position="220"/>
    </location>
</feature>
<dbReference type="InterPro" id="IPR056173">
    <property type="entry name" value="Sec20_C"/>
</dbReference>
<dbReference type="PANTHER" id="PTHR12825">
    <property type="entry name" value="BNIP1-RELATED"/>
    <property type="match status" value="1"/>
</dbReference>
<feature type="domain" description="Sec20 C-terminal" evidence="11">
    <location>
        <begin position="136"/>
        <end position="223"/>
    </location>
</feature>
<dbReference type="Proteomes" id="UP000275846">
    <property type="component" value="Unassembled WGS sequence"/>
</dbReference>
<dbReference type="STRING" id="70667.A0A183T0U4"/>
<dbReference type="GO" id="GO:0031201">
    <property type="term" value="C:SNARE complex"/>
    <property type="evidence" value="ECO:0007669"/>
    <property type="project" value="TreeGrafter"/>
</dbReference>
<proteinExistence type="inferred from homology"/>
<evidence type="ECO:0000259" key="11">
    <source>
        <dbReference type="Pfam" id="PF03908"/>
    </source>
</evidence>
<comment type="similarity">
    <text evidence="9">Belongs to the SEC20 family.</text>
</comment>
<evidence type="ECO:0000256" key="6">
    <source>
        <dbReference type="ARBA" id="ARBA00022989"/>
    </source>
</evidence>
<keyword evidence="2" id="KW-0813">Transport</keyword>
<reference evidence="14" key="1">
    <citation type="submission" date="2016-06" db="UniProtKB">
        <authorList>
            <consortium name="WormBaseParasite"/>
        </authorList>
    </citation>
    <scope>IDENTIFICATION</scope>
</reference>
<evidence type="ECO:0000256" key="3">
    <source>
        <dbReference type="ARBA" id="ARBA00022692"/>
    </source>
</evidence>
<sequence>MTARALYERFVDESTRIQQLISSISSTAKNCQCTYEARKQIDVLQSDARKGFSILNVLVAELEQASHSSAPPRLHENLTNSKNQLLSLQDAYRETVYSAVRKLEAAERKQLISGASSTINTTEDAKIRNQVLSSLKLTDEMRIHARRLAEEVARGVANAELVDDSSGQFSSNLKSLKDMGGHLQMAGRLGHKLSRRRIADCVLFTLVFLFFYLTCAYIILKRLYFFKLL</sequence>
<comment type="subcellular location">
    <subcellularLocation>
        <location evidence="1">Endoplasmic reticulum membrane</location>
        <topology evidence="1">Single-pass type IV membrane protein</topology>
    </subcellularLocation>
</comment>